<keyword evidence="1" id="KW-0472">Membrane</keyword>
<reference evidence="2" key="1">
    <citation type="journal article" date="2021" name="Proc. Natl. Acad. Sci. U.S.A.">
        <title>A Catalog of Tens of Thousands of Viruses from Human Metagenomes Reveals Hidden Associations with Chronic Diseases.</title>
        <authorList>
            <person name="Tisza M.J."/>
            <person name="Buck C.B."/>
        </authorList>
    </citation>
    <scope>NUCLEOTIDE SEQUENCE</scope>
    <source>
        <strain evidence="2">Ct2AC8</strain>
    </source>
</reference>
<accession>A0A8S5TPY7</accession>
<name>A0A8S5TPY7_9CAUD</name>
<keyword evidence="1" id="KW-1133">Transmembrane helix</keyword>
<evidence type="ECO:0000313" key="2">
    <source>
        <dbReference type="EMBL" id="DAF65192.1"/>
    </source>
</evidence>
<evidence type="ECO:0000256" key="1">
    <source>
        <dbReference type="SAM" id="Phobius"/>
    </source>
</evidence>
<dbReference type="EMBL" id="BK032875">
    <property type="protein sequence ID" value="DAF65192.1"/>
    <property type="molecule type" value="Genomic_DNA"/>
</dbReference>
<feature type="transmembrane region" description="Helical" evidence="1">
    <location>
        <begin position="20"/>
        <end position="42"/>
    </location>
</feature>
<keyword evidence="1" id="KW-0812">Transmembrane</keyword>
<sequence>MYPALLRRHFCVARRAILDFWSFLFRLLQLFLDSILLNKVVFMKFYFRF</sequence>
<proteinExistence type="predicted"/>
<organism evidence="2">
    <name type="scientific">Myoviridae sp. ct2AC8</name>
    <dbReference type="NCBI Taxonomy" id="2827655"/>
    <lineage>
        <taxon>Viruses</taxon>
        <taxon>Duplodnaviria</taxon>
        <taxon>Heunggongvirae</taxon>
        <taxon>Uroviricota</taxon>
        <taxon>Caudoviricetes</taxon>
    </lineage>
</organism>
<protein>
    <submittedName>
        <fullName evidence="2">Uncharacterized protein</fullName>
    </submittedName>
</protein>